<evidence type="ECO:0000256" key="7">
    <source>
        <dbReference type="ARBA" id="ARBA00047960"/>
    </source>
</evidence>
<dbReference type="CDD" id="cd03419">
    <property type="entry name" value="GRX_GRXh_1_2_like"/>
    <property type="match status" value="1"/>
</dbReference>
<dbReference type="InterPro" id="IPR014025">
    <property type="entry name" value="Glutaredoxin_subgr"/>
</dbReference>
<dbReference type="SUPFAM" id="SSF52833">
    <property type="entry name" value="Thioredoxin-like"/>
    <property type="match status" value="1"/>
</dbReference>
<name>G8BQ70_TETPH</name>
<evidence type="ECO:0000256" key="3">
    <source>
        <dbReference type="ARBA" id="ARBA00022982"/>
    </source>
</evidence>
<evidence type="ECO:0000313" key="9">
    <source>
        <dbReference type="EMBL" id="CCE62151.1"/>
    </source>
</evidence>
<dbReference type="GO" id="GO:0004602">
    <property type="term" value="F:glutathione peroxidase activity"/>
    <property type="evidence" value="ECO:0007669"/>
    <property type="project" value="UniProtKB-EC"/>
</dbReference>
<dbReference type="GO" id="GO:0034599">
    <property type="term" value="P:cellular response to oxidative stress"/>
    <property type="evidence" value="ECO:0007669"/>
    <property type="project" value="TreeGrafter"/>
</dbReference>
<dbReference type="OMA" id="YCHKARA"/>
<keyword evidence="3" id="KW-0249">Electron transport</keyword>
<proteinExistence type="predicted"/>
<dbReference type="KEGG" id="tpf:TPHA_0B04820"/>
<evidence type="ECO:0000256" key="5">
    <source>
        <dbReference type="ARBA" id="ARBA00023284"/>
    </source>
</evidence>
<dbReference type="PANTHER" id="PTHR45694">
    <property type="entry name" value="GLUTAREDOXIN 2"/>
    <property type="match status" value="1"/>
</dbReference>
<dbReference type="STRING" id="1071381.G8BQ70"/>
<dbReference type="PROSITE" id="PS00195">
    <property type="entry name" value="GLUTAREDOXIN_1"/>
    <property type="match status" value="1"/>
</dbReference>
<dbReference type="PANTHER" id="PTHR45694:SF18">
    <property type="entry name" value="GLUTAREDOXIN-1-RELATED"/>
    <property type="match status" value="1"/>
</dbReference>
<feature type="domain" description="Glutaredoxin" evidence="8">
    <location>
        <begin position="48"/>
        <end position="114"/>
    </location>
</feature>
<reference evidence="9 10" key="1">
    <citation type="journal article" date="2011" name="Proc. Natl. Acad. Sci. U.S.A.">
        <title>Evolutionary erosion of yeast sex chromosomes by mating-type switching accidents.</title>
        <authorList>
            <person name="Gordon J.L."/>
            <person name="Armisen D."/>
            <person name="Proux-Wera E."/>
            <person name="Oheigeartaigh S.S."/>
            <person name="Byrne K.P."/>
            <person name="Wolfe K.H."/>
        </authorList>
    </citation>
    <scope>NUCLEOTIDE SEQUENCE [LARGE SCALE GENOMIC DNA]</scope>
    <source>
        <strain evidence="10">ATCC 24235 / CBS 4417 / NBRC 1672 / NRRL Y-8282 / UCD 70-5</strain>
    </source>
</reference>
<evidence type="ECO:0000313" key="10">
    <source>
        <dbReference type="Proteomes" id="UP000005666"/>
    </source>
</evidence>
<dbReference type="GO" id="GO:0005634">
    <property type="term" value="C:nucleus"/>
    <property type="evidence" value="ECO:0007669"/>
    <property type="project" value="TreeGrafter"/>
</dbReference>
<dbReference type="PRINTS" id="PR00160">
    <property type="entry name" value="GLUTAREDOXIN"/>
</dbReference>
<dbReference type="InterPro" id="IPR036249">
    <property type="entry name" value="Thioredoxin-like_sf"/>
</dbReference>
<dbReference type="HOGENOM" id="CLU_026126_7_2_1"/>
<accession>G8BQ70</accession>
<dbReference type="InterPro" id="IPR011767">
    <property type="entry name" value="GLR_AS"/>
</dbReference>
<dbReference type="Pfam" id="PF00462">
    <property type="entry name" value="Glutaredoxin"/>
    <property type="match status" value="1"/>
</dbReference>
<gene>
    <name evidence="9" type="primary">TPHA0B04820</name>
    <name evidence="9" type="ordered locus">TPHA_0B04820</name>
</gene>
<dbReference type="GO" id="GO:0004364">
    <property type="term" value="F:glutathione transferase activity"/>
    <property type="evidence" value="ECO:0007669"/>
    <property type="project" value="UniProtKB-EC"/>
</dbReference>
<dbReference type="EMBL" id="HE612857">
    <property type="protein sequence ID" value="CCE62151.1"/>
    <property type="molecule type" value="Genomic_DNA"/>
</dbReference>
<dbReference type="RefSeq" id="XP_003684585.1">
    <property type="nucleotide sequence ID" value="XM_003684537.1"/>
</dbReference>
<keyword evidence="2" id="KW-0813">Transport</keyword>
<evidence type="ECO:0000256" key="1">
    <source>
        <dbReference type="ARBA" id="ARBA00000217"/>
    </source>
</evidence>
<dbReference type="Proteomes" id="UP000005666">
    <property type="component" value="Chromosome 2"/>
</dbReference>
<dbReference type="Gene3D" id="3.40.30.10">
    <property type="entry name" value="Glutaredoxin"/>
    <property type="match status" value="1"/>
</dbReference>
<comment type="catalytic activity">
    <reaction evidence="1">
        <text>2 glutathione + H2O2 = glutathione disulfide + 2 H2O</text>
        <dbReference type="Rhea" id="RHEA:16833"/>
        <dbReference type="ChEBI" id="CHEBI:15377"/>
        <dbReference type="ChEBI" id="CHEBI:16240"/>
        <dbReference type="ChEBI" id="CHEBI:57925"/>
        <dbReference type="ChEBI" id="CHEBI:58297"/>
        <dbReference type="EC" id="1.11.1.9"/>
    </reaction>
</comment>
<organism evidence="9 10">
    <name type="scientific">Tetrapisispora phaffii (strain ATCC 24235 / CBS 4417 / NBRC 1672 / NRRL Y-8282 / UCD 70-5)</name>
    <name type="common">Yeast</name>
    <name type="synonym">Fabospora phaffii</name>
    <dbReference type="NCBI Taxonomy" id="1071381"/>
    <lineage>
        <taxon>Eukaryota</taxon>
        <taxon>Fungi</taxon>
        <taxon>Dikarya</taxon>
        <taxon>Ascomycota</taxon>
        <taxon>Saccharomycotina</taxon>
        <taxon>Saccharomycetes</taxon>
        <taxon>Saccharomycetales</taxon>
        <taxon>Saccharomycetaceae</taxon>
        <taxon>Tetrapisispora</taxon>
    </lineage>
</organism>
<keyword evidence="5" id="KW-0676">Redox-active center</keyword>
<evidence type="ECO:0000256" key="2">
    <source>
        <dbReference type="ARBA" id="ARBA00022448"/>
    </source>
</evidence>
<dbReference type="AlphaFoldDB" id="G8BQ70"/>
<dbReference type="InterPro" id="IPR011899">
    <property type="entry name" value="Glutaredoxin_euk/vir"/>
</dbReference>
<keyword evidence="4" id="KW-1015">Disulfide bond</keyword>
<evidence type="ECO:0000256" key="6">
    <source>
        <dbReference type="ARBA" id="ARBA00035808"/>
    </source>
</evidence>
<dbReference type="GeneID" id="11534894"/>
<comment type="catalytic activity">
    <reaction evidence="6">
        <text>1-chloro-2,4-dinitrobenzene + glutathione = 2,4-dinitrophenyl-S-glutathione + chloride + H(+)</text>
        <dbReference type="Rhea" id="RHEA:51220"/>
        <dbReference type="ChEBI" id="CHEBI:15378"/>
        <dbReference type="ChEBI" id="CHEBI:17996"/>
        <dbReference type="ChEBI" id="CHEBI:34718"/>
        <dbReference type="ChEBI" id="CHEBI:57925"/>
        <dbReference type="ChEBI" id="CHEBI:133977"/>
        <dbReference type="EC" id="2.5.1.18"/>
    </reaction>
</comment>
<dbReference type="OrthoDB" id="418495at2759"/>
<dbReference type="FunFam" id="3.40.30.10:FF:000026">
    <property type="entry name" value="Glutaredoxin 2"/>
    <property type="match status" value="1"/>
</dbReference>
<evidence type="ECO:0000259" key="8">
    <source>
        <dbReference type="Pfam" id="PF00462"/>
    </source>
</evidence>
<evidence type="ECO:0000256" key="4">
    <source>
        <dbReference type="ARBA" id="ARBA00023157"/>
    </source>
</evidence>
<keyword evidence="10" id="KW-1185">Reference proteome</keyword>
<dbReference type="GO" id="GO:0015038">
    <property type="term" value="F:glutathione disulfide oxidoreductase activity"/>
    <property type="evidence" value="ECO:0007669"/>
    <property type="project" value="TreeGrafter"/>
</dbReference>
<dbReference type="PROSITE" id="PS51354">
    <property type="entry name" value="GLUTAREDOXIN_2"/>
    <property type="match status" value="1"/>
</dbReference>
<sequence length="138" mass="15585">MAFENWDFTLVIVVMVLTFLFRRFLTTPREVSPESIARVNALIKQKSVFVAAKSYCPYCKNTLITLFDELKVPKEKALVLQLDGMSDGLELQDTLQQINGQRTVPQIYIDGKHVGGNSELQKLKKSGELQLLLKKALA</sequence>
<dbReference type="InterPro" id="IPR002109">
    <property type="entry name" value="Glutaredoxin"/>
</dbReference>
<dbReference type="eggNOG" id="KOG1752">
    <property type="taxonomic scope" value="Eukaryota"/>
</dbReference>
<comment type="catalytic activity">
    <reaction evidence="7">
        <text>RX + glutathione = an S-substituted glutathione + a halide anion + H(+)</text>
        <dbReference type="Rhea" id="RHEA:16437"/>
        <dbReference type="ChEBI" id="CHEBI:15378"/>
        <dbReference type="ChEBI" id="CHEBI:16042"/>
        <dbReference type="ChEBI" id="CHEBI:17792"/>
        <dbReference type="ChEBI" id="CHEBI:57925"/>
        <dbReference type="ChEBI" id="CHEBI:90779"/>
        <dbReference type="EC" id="2.5.1.18"/>
    </reaction>
</comment>
<dbReference type="NCBIfam" id="TIGR02180">
    <property type="entry name" value="GRX_euk"/>
    <property type="match status" value="1"/>
</dbReference>
<dbReference type="GO" id="GO:0005737">
    <property type="term" value="C:cytoplasm"/>
    <property type="evidence" value="ECO:0007669"/>
    <property type="project" value="TreeGrafter"/>
</dbReference>
<protein>
    <recommendedName>
        <fullName evidence="8">Glutaredoxin domain-containing protein</fullName>
    </recommendedName>
</protein>